<reference evidence="1 2" key="1">
    <citation type="submission" date="2019-12" db="EMBL/GenBank/DDBJ databases">
        <title>Draft genome sequence of Pseudomonas otitidis recovered from a chicken carcass.</title>
        <authorList>
            <person name="Vieira T.R."/>
            <person name="Oliviera E.F.C."/>
            <person name="Silva N.M.V."/>
            <person name="Sambrano G.E."/>
            <person name="Cibulski S.P."/>
            <person name="Cardoso M.R.I."/>
        </authorList>
    </citation>
    <scope>NUCLEOTIDE SEQUENCE [LARGE SCALE GENOMIC DNA]</scope>
    <source>
        <strain evidence="1 2">25_K</strain>
    </source>
</reference>
<name>A0A7X3H7N8_9GAMM</name>
<sequence length="172" mass="18786">MMHVRNEDAVTFGFVYHFELTEEGRLVSEWYEHNLVPLAGLNYMAQAMFGDTSPIGTFYVGLFENNYLPASGALASDLPGVIGEFVGYSEAARPLWNRVNTNGLITNAASRAVFTSNQNKRLYGGFLVSSSEKGGNTGMLLSVARFNSPKDVEAGQVLRVRAELSLIPTNVV</sequence>
<evidence type="ECO:0000313" key="2">
    <source>
        <dbReference type="Proteomes" id="UP000461288"/>
    </source>
</evidence>
<evidence type="ECO:0000313" key="1">
    <source>
        <dbReference type="EMBL" id="MWK56897.1"/>
    </source>
</evidence>
<dbReference type="EMBL" id="WTFN01000027">
    <property type="protein sequence ID" value="MWK56897.1"/>
    <property type="molecule type" value="Genomic_DNA"/>
</dbReference>
<dbReference type="RefSeq" id="WP_160481022.1">
    <property type="nucleotide sequence ID" value="NZ_WTFN01000027.1"/>
</dbReference>
<dbReference type="Proteomes" id="UP000461288">
    <property type="component" value="Unassembled WGS sequence"/>
</dbReference>
<dbReference type="AlphaFoldDB" id="A0A7X3H7N8"/>
<comment type="caution">
    <text evidence="1">The sequence shown here is derived from an EMBL/GenBank/DDBJ whole genome shotgun (WGS) entry which is preliminary data.</text>
</comment>
<proteinExistence type="predicted"/>
<accession>A0A7X3H7N8</accession>
<gene>
    <name evidence="1" type="ORF">GO594_12995</name>
</gene>
<protein>
    <submittedName>
        <fullName evidence="1">Uncharacterized protein</fullName>
    </submittedName>
</protein>
<organism evidence="1 2">
    <name type="scientific">Metapseudomonas otitidis</name>
    <dbReference type="NCBI Taxonomy" id="319939"/>
    <lineage>
        <taxon>Bacteria</taxon>
        <taxon>Pseudomonadati</taxon>
        <taxon>Pseudomonadota</taxon>
        <taxon>Gammaproteobacteria</taxon>
        <taxon>Pseudomonadales</taxon>
        <taxon>Pseudomonadaceae</taxon>
        <taxon>Metapseudomonas</taxon>
    </lineage>
</organism>